<feature type="binding site" evidence="20">
    <location>
        <position position="165"/>
    </location>
    <ligand>
        <name>substrate</name>
    </ligand>
</feature>
<proteinExistence type="inferred from homology"/>
<comment type="catalytic activity">
    <reaction evidence="17">
        <text>hexanoyl-CoA + oxidized [electron-transfer flavoprotein] + H(+) = (2E)-hexenoyl-CoA + reduced [electron-transfer flavoprotein]</text>
        <dbReference type="Rhea" id="RHEA:43464"/>
        <dbReference type="Rhea" id="RHEA-COMP:10685"/>
        <dbReference type="Rhea" id="RHEA-COMP:10686"/>
        <dbReference type="ChEBI" id="CHEBI:15378"/>
        <dbReference type="ChEBI" id="CHEBI:57692"/>
        <dbReference type="ChEBI" id="CHEBI:58307"/>
        <dbReference type="ChEBI" id="CHEBI:62077"/>
        <dbReference type="ChEBI" id="CHEBI:62620"/>
    </reaction>
</comment>
<evidence type="ECO:0000256" key="10">
    <source>
        <dbReference type="ARBA" id="ARBA00022946"/>
    </source>
</evidence>
<comment type="catalytic activity">
    <reaction evidence="16">
        <text>pentanoyl-CoA + oxidized [electron-transfer flavoprotein] + H(+) = (2E)-pentenoyl-CoA + reduced [electron-transfer flavoprotein]</text>
        <dbReference type="Rhea" id="RHEA:43456"/>
        <dbReference type="Rhea" id="RHEA-COMP:10685"/>
        <dbReference type="Rhea" id="RHEA-COMP:10686"/>
        <dbReference type="ChEBI" id="CHEBI:15378"/>
        <dbReference type="ChEBI" id="CHEBI:57389"/>
        <dbReference type="ChEBI" id="CHEBI:57692"/>
        <dbReference type="ChEBI" id="CHEBI:58307"/>
        <dbReference type="ChEBI" id="CHEBI:86160"/>
    </reaction>
</comment>
<sequence>MFRKLSSILRTVNQCNRQNFREVSQFYPIDEHVFGLTPEQINLRETIFNFAQKELAPKAAEIDKNNKFDDLRPFWRKLGELGTLGITVDPEYGGTGGSYTDHIVILEELSRASGAIGLSYGAHSNLCVNQIHRNGTEIQKQKYLPKLCSGEHIGALAMSEPGAGSDVVSMKTKAERKGDYYILNGSKFWITNGPDADVLVVYAKTNWNASKPQHGISAFIVEKGTPGFTTGPKLDKLGMRGSNTCELIFEDCKIHRQNLLGVENKGVYVLMSGLDLERLVLAGGPIGIMQACCDTAFSYAHVRKQFNTKIGEFQLIQGKMADMYTTLSACRSYLYNVSRACDKKKVNSKDCAGVILYSAERATQMALDAMQILGGNGYINDYPVGRLLRDAKLYEIGAGTSEVRRMLIGRSLNSEYS</sequence>
<dbReference type="Pfam" id="PF00441">
    <property type="entry name" value="Acyl-CoA_dh_1"/>
    <property type="match status" value="1"/>
</dbReference>
<evidence type="ECO:0000256" key="7">
    <source>
        <dbReference type="ARBA" id="ARBA00018258"/>
    </source>
</evidence>
<dbReference type="GO" id="GO:0005739">
    <property type="term" value="C:mitochondrion"/>
    <property type="evidence" value="ECO:0007669"/>
    <property type="project" value="UniProtKB-SubCell"/>
</dbReference>
<keyword evidence="27" id="KW-1185">Reference proteome</keyword>
<dbReference type="PANTHER" id="PTHR43884:SF12">
    <property type="entry name" value="ISOVALERYL-COA DEHYDROGENASE, MITOCHONDRIAL-RELATED"/>
    <property type="match status" value="1"/>
</dbReference>
<feature type="binding site" evidence="20">
    <location>
        <begin position="275"/>
        <end position="278"/>
    </location>
    <ligand>
        <name>substrate</name>
    </ligand>
</feature>
<accession>A0AAW1TPA4</accession>
<dbReference type="EC" id="1.3.8.4" evidence="5"/>
<evidence type="ECO:0000256" key="3">
    <source>
        <dbReference type="ARBA" id="ARBA00004898"/>
    </source>
</evidence>
<evidence type="ECO:0000256" key="13">
    <source>
        <dbReference type="ARBA" id="ARBA00031895"/>
    </source>
</evidence>
<evidence type="ECO:0000256" key="12">
    <source>
        <dbReference type="ARBA" id="ARBA00023128"/>
    </source>
</evidence>
<gene>
    <name evidence="26" type="ORF">WA026_008050</name>
</gene>
<dbReference type="PROSITE" id="PS00072">
    <property type="entry name" value="ACYL_COA_DH_1"/>
    <property type="match status" value="1"/>
</dbReference>
<dbReference type="SUPFAM" id="SSF56645">
    <property type="entry name" value="Acyl-CoA dehydrogenase NM domain-like"/>
    <property type="match status" value="1"/>
</dbReference>
<dbReference type="PROSITE" id="PS00073">
    <property type="entry name" value="ACYL_COA_DH_2"/>
    <property type="match status" value="1"/>
</dbReference>
<evidence type="ECO:0000256" key="14">
    <source>
        <dbReference type="ARBA" id="ARBA00045583"/>
    </source>
</evidence>
<dbReference type="InterPro" id="IPR006091">
    <property type="entry name" value="Acyl-CoA_Oxase/DH_mid-dom"/>
</dbReference>
<name>A0AAW1TPA4_9CUCU</name>
<dbReference type="CDD" id="cd01156">
    <property type="entry name" value="IVD"/>
    <property type="match status" value="1"/>
</dbReference>
<protein>
    <recommendedName>
        <fullName evidence="7">Isovaleryl-CoA dehydrogenase, mitochondrial</fullName>
        <ecNumber evidence="6">1.3.8.1</ecNumber>
        <ecNumber evidence="5">1.3.8.4</ecNumber>
    </recommendedName>
    <alternativeName>
        <fullName evidence="13">Butyryl-CoA dehydrogenase</fullName>
    </alternativeName>
</protein>
<evidence type="ECO:0000256" key="4">
    <source>
        <dbReference type="ARBA" id="ARBA00009347"/>
    </source>
</evidence>
<dbReference type="InterPro" id="IPR009075">
    <property type="entry name" value="AcylCo_DH/oxidase_C"/>
</dbReference>
<feature type="binding site" evidence="20">
    <location>
        <begin position="398"/>
        <end position="399"/>
    </location>
    <ligand>
        <name>substrate</name>
    </ligand>
</feature>
<comment type="caution">
    <text evidence="26">The sequence shown here is derived from an EMBL/GenBank/DDBJ whole genome shotgun (WGS) entry which is preliminary data.</text>
</comment>
<dbReference type="Pfam" id="PF02771">
    <property type="entry name" value="Acyl-CoA_dh_N"/>
    <property type="match status" value="1"/>
</dbReference>
<evidence type="ECO:0000256" key="16">
    <source>
        <dbReference type="ARBA" id="ARBA00048345"/>
    </source>
</evidence>
<evidence type="ECO:0000256" key="2">
    <source>
        <dbReference type="ARBA" id="ARBA00004173"/>
    </source>
</evidence>
<dbReference type="InterPro" id="IPR006089">
    <property type="entry name" value="Acyl-CoA_DH_CS"/>
</dbReference>
<dbReference type="InterPro" id="IPR013786">
    <property type="entry name" value="AcylCoA_DH/ox_N"/>
</dbReference>
<comment type="function">
    <text evidence="14">Catalyzes the conversion of isovaleryl-CoA/3-methylbutanoyl-CoA to 3-methylbut-2-enoyl-CoA as an intermediate step in the leucine (Leu) catabolic pathway. To a lesser extent, is also able to catalyze the oxidation of other saturated short-chain acyl-CoA thioesters as pentanoyl-CoA, hexenoyl-CoA and butenoyl-CoA.</text>
</comment>
<evidence type="ECO:0000256" key="19">
    <source>
        <dbReference type="PIRSR" id="PIRSR634183-1"/>
    </source>
</evidence>
<dbReference type="SUPFAM" id="SSF47203">
    <property type="entry name" value="Acyl-CoA dehydrogenase C-terminal domain-like"/>
    <property type="match status" value="1"/>
</dbReference>
<evidence type="ECO:0000256" key="6">
    <source>
        <dbReference type="ARBA" id="ARBA00012046"/>
    </source>
</evidence>
<feature type="binding site" evidence="21">
    <location>
        <begin position="156"/>
        <end position="165"/>
    </location>
    <ligand>
        <name>FAD</name>
        <dbReference type="ChEBI" id="CHEBI:57692"/>
    </ligand>
</feature>
<evidence type="ECO:0000256" key="18">
    <source>
        <dbReference type="ARBA" id="ARBA00052875"/>
    </source>
</evidence>
<comment type="subcellular location">
    <subcellularLocation>
        <location evidence="2">Mitochondrion</location>
    </subcellularLocation>
</comment>
<comment type="similarity">
    <text evidence="4 22">Belongs to the acyl-CoA dehydrogenase family.</text>
</comment>
<evidence type="ECO:0000256" key="21">
    <source>
        <dbReference type="PIRSR" id="PIRSR634183-3"/>
    </source>
</evidence>
<keyword evidence="8 22" id="KW-0285">Flavoprotein</keyword>
<organism evidence="26 27">
    <name type="scientific">Henosepilachna vigintioctopunctata</name>
    <dbReference type="NCBI Taxonomy" id="420089"/>
    <lineage>
        <taxon>Eukaryota</taxon>
        <taxon>Metazoa</taxon>
        <taxon>Ecdysozoa</taxon>
        <taxon>Arthropoda</taxon>
        <taxon>Hexapoda</taxon>
        <taxon>Insecta</taxon>
        <taxon>Pterygota</taxon>
        <taxon>Neoptera</taxon>
        <taxon>Endopterygota</taxon>
        <taxon>Coleoptera</taxon>
        <taxon>Polyphaga</taxon>
        <taxon>Cucujiformia</taxon>
        <taxon>Coccinelloidea</taxon>
        <taxon>Coccinellidae</taxon>
        <taxon>Epilachninae</taxon>
        <taxon>Epilachnini</taxon>
        <taxon>Henosepilachna</taxon>
    </lineage>
</organism>
<evidence type="ECO:0000256" key="1">
    <source>
        <dbReference type="ARBA" id="ARBA00001974"/>
    </source>
</evidence>
<evidence type="ECO:0000259" key="24">
    <source>
        <dbReference type="Pfam" id="PF02770"/>
    </source>
</evidence>
<dbReference type="GO" id="GO:0050660">
    <property type="term" value="F:flavin adenine dinucleotide binding"/>
    <property type="evidence" value="ECO:0007669"/>
    <property type="project" value="InterPro"/>
</dbReference>
<feature type="binding site" evidence="21">
    <location>
        <begin position="400"/>
        <end position="402"/>
    </location>
    <ligand>
        <name>FAD</name>
        <dbReference type="ChEBI" id="CHEBI:57692"/>
    </ligand>
</feature>
<dbReference type="Gene3D" id="1.20.140.10">
    <property type="entry name" value="Butyryl-CoA Dehydrogenase, subunit A, domain 3"/>
    <property type="match status" value="1"/>
</dbReference>
<dbReference type="Gene3D" id="2.40.110.10">
    <property type="entry name" value="Butyryl-CoA Dehydrogenase, subunit A, domain 2"/>
    <property type="match status" value="1"/>
</dbReference>
<evidence type="ECO:0000256" key="5">
    <source>
        <dbReference type="ARBA" id="ARBA00012044"/>
    </source>
</evidence>
<feature type="domain" description="Acyl-CoA dehydrogenase/oxidase N-terminal" evidence="25">
    <location>
        <begin position="37"/>
        <end position="151"/>
    </location>
</feature>
<dbReference type="EC" id="1.3.8.1" evidence="6"/>
<feature type="binding site" evidence="21">
    <location>
        <begin position="371"/>
        <end position="375"/>
    </location>
    <ligand>
        <name>FAD</name>
        <dbReference type="ChEBI" id="CHEBI:57692"/>
    </ligand>
</feature>
<evidence type="ECO:0000313" key="26">
    <source>
        <dbReference type="EMBL" id="KAK9870493.1"/>
    </source>
</evidence>
<dbReference type="InterPro" id="IPR034183">
    <property type="entry name" value="IVD"/>
</dbReference>
<keyword evidence="12" id="KW-0496">Mitochondrion</keyword>
<dbReference type="InterPro" id="IPR037069">
    <property type="entry name" value="AcylCoA_DH/ox_N_sf"/>
</dbReference>
<evidence type="ECO:0000256" key="20">
    <source>
        <dbReference type="PIRSR" id="PIRSR634183-2"/>
    </source>
</evidence>
<keyword evidence="11 22" id="KW-0560">Oxidoreductase</keyword>
<evidence type="ECO:0000256" key="8">
    <source>
        <dbReference type="ARBA" id="ARBA00022630"/>
    </source>
</evidence>
<feature type="binding site" evidence="20">
    <location>
        <position position="268"/>
    </location>
    <ligand>
        <name>substrate</name>
    </ligand>
</feature>
<dbReference type="GO" id="GO:0006552">
    <property type="term" value="P:L-leucine catabolic process"/>
    <property type="evidence" value="ECO:0007669"/>
    <property type="project" value="TreeGrafter"/>
</dbReference>
<dbReference type="FunFam" id="1.20.140.10:FF:000003">
    <property type="entry name" value="isovaleryl-CoA dehydrogenase, mitochondrial"/>
    <property type="match status" value="1"/>
</dbReference>
<evidence type="ECO:0000256" key="11">
    <source>
        <dbReference type="ARBA" id="ARBA00023002"/>
    </source>
</evidence>
<feature type="domain" description="Acyl-CoA oxidase/dehydrogenase middle" evidence="24">
    <location>
        <begin position="155"/>
        <end position="252"/>
    </location>
</feature>
<dbReference type="InterPro" id="IPR036250">
    <property type="entry name" value="AcylCo_DH-like_C"/>
</dbReference>
<comment type="catalytic activity">
    <reaction evidence="15">
        <text>butanoyl-CoA + oxidized [electron-transfer flavoprotein] + H(+) = (2E)-butenoyl-CoA + reduced [electron-transfer flavoprotein]</text>
        <dbReference type="Rhea" id="RHEA:24004"/>
        <dbReference type="Rhea" id="RHEA-COMP:10685"/>
        <dbReference type="Rhea" id="RHEA-COMP:10686"/>
        <dbReference type="ChEBI" id="CHEBI:15378"/>
        <dbReference type="ChEBI" id="CHEBI:57332"/>
        <dbReference type="ChEBI" id="CHEBI:57371"/>
        <dbReference type="ChEBI" id="CHEBI:57692"/>
        <dbReference type="ChEBI" id="CHEBI:58307"/>
        <dbReference type="EC" id="1.3.8.1"/>
    </reaction>
</comment>
<evidence type="ECO:0000259" key="23">
    <source>
        <dbReference type="Pfam" id="PF00441"/>
    </source>
</evidence>
<evidence type="ECO:0000256" key="22">
    <source>
        <dbReference type="RuleBase" id="RU362125"/>
    </source>
</evidence>
<dbReference type="Pfam" id="PF02770">
    <property type="entry name" value="Acyl-CoA_dh_M"/>
    <property type="match status" value="1"/>
</dbReference>
<evidence type="ECO:0000259" key="25">
    <source>
        <dbReference type="Pfam" id="PF02771"/>
    </source>
</evidence>
<feature type="binding site" evidence="21">
    <location>
        <position position="314"/>
    </location>
    <ligand>
        <name>FAD</name>
        <dbReference type="ChEBI" id="CHEBI:57692"/>
    </ligand>
</feature>
<evidence type="ECO:0000256" key="15">
    <source>
        <dbReference type="ARBA" id="ARBA00047736"/>
    </source>
</evidence>
<dbReference type="InterPro" id="IPR046373">
    <property type="entry name" value="Acyl-CoA_Oxase/DH_mid-dom_sf"/>
</dbReference>
<dbReference type="AlphaFoldDB" id="A0AAW1TPA4"/>
<dbReference type="InterPro" id="IPR009100">
    <property type="entry name" value="AcylCoA_DH/oxidase_NM_dom_sf"/>
</dbReference>
<feature type="binding site" evidence="21">
    <location>
        <position position="303"/>
    </location>
    <ligand>
        <name>FAD</name>
        <dbReference type="ChEBI" id="CHEBI:57692"/>
    </ligand>
</feature>
<feature type="domain" description="Acyl-CoA dehydrogenase/oxidase C-terminal" evidence="23">
    <location>
        <begin position="264"/>
        <end position="412"/>
    </location>
</feature>
<evidence type="ECO:0000256" key="9">
    <source>
        <dbReference type="ARBA" id="ARBA00022827"/>
    </source>
</evidence>
<dbReference type="FunFam" id="1.10.540.10:FF:000007">
    <property type="entry name" value="Isovaleryl-CoA dehydrogenase, mitochondrial"/>
    <property type="match status" value="1"/>
</dbReference>
<dbReference type="EMBL" id="JARQZJ010000003">
    <property type="protein sequence ID" value="KAK9870493.1"/>
    <property type="molecule type" value="Genomic_DNA"/>
</dbReference>
<feature type="binding site" evidence="21">
    <location>
        <begin position="189"/>
        <end position="191"/>
    </location>
    <ligand>
        <name>FAD</name>
        <dbReference type="ChEBI" id="CHEBI:57692"/>
    </ligand>
</feature>
<evidence type="ECO:0000313" key="27">
    <source>
        <dbReference type="Proteomes" id="UP001431783"/>
    </source>
</evidence>
<comment type="cofactor">
    <cofactor evidence="1 21 22">
        <name>FAD</name>
        <dbReference type="ChEBI" id="CHEBI:57692"/>
    </cofactor>
</comment>
<dbReference type="PANTHER" id="PTHR43884">
    <property type="entry name" value="ACYL-COA DEHYDROGENASE"/>
    <property type="match status" value="1"/>
</dbReference>
<dbReference type="GO" id="GO:0008470">
    <property type="term" value="F:3-methylbutanoyl-CoA dehydrogenase activity"/>
    <property type="evidence" value="ECO:0007669"/>
    <property type="project" value="UniProtKB-EC"/>
</dbReference>
<comment type="pathway">
    <text evidence="3">Amino-acid degradation; L-leucine degradation; (S)-3-hydroxy-3-methylglutaryl-CoA from 3-isovaleryl-CoA: step 1/3.</text>
</comment>
<keyword evidence="10" id="KW-0809">Transit peptide</keyword>
<comment type="catalytic activity">
    <reaction evidence="18">
        <text>3-methylbutanoyl-CoA + oxidized [electron-transfer flavoprotein] + H(+) = 3-methylbut-2-enoyl-CoA + reduced [electron-transfer flavoprotein]</text>
        <dbReference type="Rhea" id="RHEA:12276"/>
        <dbReference type="Rhea" id="RHEA-COMP:10685"/>
        <dbReference type="Rhea" id="RHEA-COMP:10686"/>
        <dbReference type="ChEBI" id="CHEBI:15378"/>
        <dbReference type="ChEBI" id="CHEBI:57344"/>
        <dbReference type="ChEBI" id="CHEBI:57345"/>
        <dbReference type="ChEBI" id="CHEBI:57692"/>
        <dbReference type="ChEBI" id="CHEBI:58307"/>
        <dbReference type="EC" id="1.3.8.4"/>
    </reaction>
</comment>
<reference evidence="26 27" key="1">
    <citation type="submission" date="2023-03" db="EMBL/GenBank/DDBJ databases">
        <title>Genome insight into feeding habits of ladybird beetles.</title>
        <authorList>
            <person name="Li H.-S."/>
            <person name="Huang Y.-H."/>
            <person name="Pang H."/>
        </authorList>
    </citation>
    <scope>NUCLEOTIDE SEQUENCE [LARGE SCALE GENOMIC DNA]</scope>
    <source>
        <strain evidence="26">SYSU_2023b</strain>
        <tissue evidence="26">Whole body</tissue>
    </source>
</reference>
<dbReference type="Proteomes" id="UP001431783">
    <property type="component" value="Unassembled WGS sequence"/>
</dbReference>
<evidence type="ECO:0000256" key="17">
    <source>
        <dbReference type="ARBA" id="ARBA00048375"/>
    </source>
</evidence>
<keyword evidence="9 21" id="KW-0274">FAD</keyword>
<feature type="active site" description="Proton acceptor" evidence="19">
    <location>
        <position position="277"/>
    </location>
</feature>
<dbReference type="Gene3D" id="1.10.540.10">
    <property type="entry name" value="Acyl-CoA dehydrogenase/oxidase, N-terminal domain"/>
    <property type="match status" value="1"/>
</dbReference>
<dbReference type="FunFam" id="2.40.110.10:FF:000004">
    <property type="entry name" value="Isovaleryl-CoA dehydrogenase, mitochondrial"/>
    <property type="match status" value="1"/>
</dbReference>